<protein>
    <submittedName>
        <fullName evidence="1">Uncharacterized protein</fullName>
    </submittedName>
</protein>
<gene>
    <name evidence="1" type="ORF">ACCO45_006084</name>
</gene>
<name>A0ACC4DX85_PURLI</name>
<organism evidence="1 2">
    <name type="scientific">Purpureocillium lilacinum</name>
    <name type="common">Paecilomyces lilacinus</name>
    <dbReference type="NCBI Taxonomy" id="33203"/>
    <lineage>
        <taxon>Eukaryota</taxon>
        <taxon>Fungi</taxon>
        <taxon>Dikarya</taxon>
        <taxon>Ascomycota</taxon>
        <taxon>Pezizomycotina</taxon>
        <taxon>Sordariomycetes</taxon>
        <taxon>Hypocreomycetidae</taxon>
        <taxon>Hypocreales</taxon>
        <taxon>Ophiocordycipitaceae</taxon>
        <taxon>Purpureocillium</taxon>
    </lineage>
</organism>
<comment type="caution">
    <text evidence="1">The sequence shown here is derived from an EMBL/GenBank/DDBJ whole genome shotgun (WGS) entry which is preliminary data.</text>
</comment>
<keyword evidence="2" id="KW-1185">Reference proteome</keyword>
<reference evidence="1" key="1">
    <citation type="submission" date="2024-12" db="EMBL/GenBank/DDBJ databases">
        <title>Comparative genomics and development of molecular markers within Purpureocillium lilacinum and among Purpureocillium species.</title>
        <authorList>
            <person name="Yeh Z.-Y."/>
            <person name="Ni N.-T."/>
            <person name="Lo P.-H."/>
            <person name="Mushyakhwo K."/>
            <person name="Lin C.-F."/>
            <person name="Nai Y.-S."/>
        </authorList>
    </citation>
    <scope>NUCLEOTIDE SEQUENCE</scope>
    <source>
        <strain evidence="1">NCHU-NPUST-175</strain>
    </source>
</reference>
<sequence>MAPAAAAAAAASAASASPPSSLSLAAPAPAPSAPSDAEAREKPDRAQERPVAASSKRDYKGFVAGVFSGIAKLTVGHPFDTVKVRLQTTDAGRFSGPLQCVAQTVRNEGVRGLYKGATPPLVGWMFMDSVMLGSLAVYRRLMAQHVFGAASWAPGAGDGSGFGFKALLGIWPPYASSSSSSSAADASKASSRSSYLPPLGHGLAGILAGSTVKLHRRARRARQGAAADPIRGTQVRAAVLWPARLRGQDLPAPRRAGTIPRALGDAALPRLLLLLVEQLRRAVARAAPPHVAVGARHQLLGRGLSAQVFWLTSYPSDLVKQRIMTDPLGGGLGDGARRFPAGGTPPSPCGGRAGGGRTGEGSCRAS</sequence>
<dbReference type="Proteomes" id="UP001638806">
    <property type="component" value="Unassembled WGS sequence"/>
</dbReference>
<evidence type="ECO:0000313" key="2">
    <source>
        <dbReference type="Proteomes" id="UP001638806"/>
    </source>
</evidence>
<dbReference type="EMBL" id="JBGNUJ010000004">
    <property type="protein sequence ID" value="KAL3960967.1"/>
    <property type="molecule type" value="Genomic_DNA"/>
</dbReference>
<proteinExistence type="predicted"/>
<evidence type="ECO:0000313" key="1">
    <source>
        <dbReference type="EMBL" id="KAL3960967.1"/>
    </source>
</evidence>
<accession>A0ACC4DX85</accession>